<evidence type="ECO:0000313" key="2">
    <source>
        <dbReference type="Proteomes" id="UP000790347"/>
    </source>
</evidence>
<protein>
    <submittedName>
        <fullName evidence="1">Uncharacterized protein</fullName>
    </submittedName>
</protein>
<reference evidence="1" key="2">
    <citation type="journal article" date="2022" name="Res Sq">
        <title>Comparative Genomics Reveals Insights into the Divergent Evolution of Astigmatic Mites and Household Pest Adaptations.</title>
        <authorList>
            <person name="Xiong Q."/>
            <person name="Wan A.T.-Y."/>
            <person name="Liu X.-Y."/>
            <person name="Fung C.S.-H."/>
            <person name="Xiao X."/>
            <person name="Malainual N."/>
            <person name="Hou J."/>
            <person name="Wang L."/>
            <person name="Wang M."/>
            <person name="Yang K."/>
            <person name="Cui Y."/>
            <person name="Leung E."/>
            <person name="Nong W."/>
            <person name="Shin S.-K."/>
            <person name="Au S."/>
            <person name="Jeong K.Y."/>
            <person name="Chew F.T."/>
            <person name="Hui J."/>
            <person name="Leung T.F."/>
            <person name="Tungtrongchitr A."/>
            <person name="Zhong N."/>
            <person name="Liu Z."/>
            <person name="Tsui S."/>
        </authorList>
    </citation>
    <scope>NUCLEOTIDE SEQUENCE</scope>
    <source>
        <strain evidence="1">Derf</strain>
        <tissue evidence="1">Whole organism</tissue>
    </source>
</reference>
<dbReference type="EMBL" id="ASGP02000001">
    <property type="protein sequence ID" value="KAH9527561.1"/>
    <property type="molecule type" value="Genomic_DNA"/>
</dbReference>
<name>A0A922L8S7_DERFA</name>
<evidence type="ECO:0000313" key="1">
    <source>
        <dbReference type="EMBL" id="KAH9527561.1"/>
    </source>
</evidence>
<proteinExistence type="predicted"/>
<sequence>MKLPDSKKNITFLSTCPLTFLRPVCVVIMSRNNQIRYFEYTWAPDYTRFYFMVNVKQGNDKLLANN</sequence>
<dbReference type="Proteomes" id="UP000790347">
    <property type="component" value="Unassembled WGS sequence"/>
</dbReference>
<organism evidence="1 2">
    <name type="scientific">Dermatophagoides farinae</name>
    <name type="common">American house dust mite</name>
    <dbReference type="NCBI Taxonomy" id="6954"/>
    <lineage>
        <taxon>Eukaryota</taxon>
        <taxon>Metazoa</taxon>
        <taxon>Ecdysozoa</taxon>
        <taxon>Arthropoda</taxon>
        <taxon>Chelicerata</taxon>
        <taxon>Arachnida</taxon>
        <taxon>Acari</taxon>
        <taxon>Acariformes</taxon>
        <taxon>Sarcoptiformes</taxon>
        <taxon>Astigmata</taxon>
        <taxon>Psoroptidia</taxon>
        <taxon>Analgoidea</taxon>
        <taxon>Pyroglyphidae</taxon>
        <taxon>Dermatophagoidinae</taxon>
        <taxon>Dermatophagoides</taxon>
    </lineage>
</organism>
<reference evidence="1" key="1">
    <citation type="submission" date="2013-05" db="EMBL/GenBank/DDBJ databases">
        <authorList>
            <person name="Yim A.K.Y."/>
            <person name="Chan T.F."/>
            <person name="Ji K.M."/>
            <person name="Liu X.Y."/>
            <person name="Zhou J.W."/>
            <person name="Li R.Q."/>
            <person name="Yang K.Y."/>
            <person name="Li J."/>
            <person name="Li M."/>
            <person name="Law P.T.W."/>
            <person name="Wu Y.L."/>
            <person name="Cai Z.L."/>
            <person name="Qin H."/>
            <person name="Bao Y."/>
            <person name="Leung R.K.K."/>
            <person name="Ng P.K.S."/>
            <person name="Zou J."/>
            <person name="Zhong X.J."/>
            <person name="Ran P.X."/>
            <person name="Zhong N.S."/>
            <person name="Liu Z.G."/>
            <person name="Tsui S.K.W."/>
        </authorList>
    </citation>
    <scope>NUCLEOTIDE SEQUENCE</scope>
    <source>
        <strain evidence="1">Derf</strain>
        <tissue evidence="1">Whole organism</tissue>
    </source>
</reference>
<gene>
    <name evidence="1" type="ORF">DERF_001570</name>
</gene>
<comment type="caution">
    <text evidence="1">The sequence shown here is derived from an EMBL/GenBank/DDBJ whole genome shotgun (WGS) entry which is preliminary data.</text>
</comment>
<dbReference type="AlphaFoldDB" id="A0A922L8S7"/>
<accession>A0A922L8S7</accession>
<keyword evidence="2" id="KW-1185">Reference proteome</keyword>